<accession>A0A2H1FFY9</accession>
<dbReference type="EMBL" id="LT841358">
    <property type="protein sequence ID" value="SMH71676.1"/>
    <property type="molecule type" value="Genomic_DNA"/>
</dbReference>
<proteinExistence type="predicted"/>
<reference evidence="3" key="1">
    <citation type="submission" date="2017-03" db="EMBL/GenBank/DDBJ databases">
        <authorList>
            <person name="Herbold C."/>
        </authorList>
    </citation>
    <scope>NUCLEOTIDE SEQUENCE [LARGE SCALE GENOMIC DNA]</scope>
</reference>
<dbReference type="AlphaFoldDB" id="A0A2H1FFY9"/>
<evidence type="ECO:0000313" key="3">
    <source>
        <dbReference type="Proteomes" id="UP000230607"/>
    </source>
</evidence>
<dbReference type="InterPro" id="IPR031857">
    <property type="entry name" value="Integrase_SSV1_C"/>
</dbReference>
<keyword evidence="3" id="KW-1185">Reference proteome</keyword>
<dbReference type="Gene3D" id="1.10.443.10">
    <property type="entry name" value="Intergrase catalytic core"/>
    <property type="match status" value="1"/>
</dbReference>
<sequence length="235" mass="27949">MMLDYSLKYNDLAFTDDLISLESTRKKLDVLKAIANLTRYMDIRYDSYFHDEFTHWLKRKEIKWTTKSTVNNYSLSNRIKLEDVLDSIKKLPYKHKIFSLFVLVSGLRTEEALRAFNNHTVLCNDGIMELFWDRGTKKSNAVYCHPLLHNKIDFKTSKAVYTFLNKRILGYEIRFLRKLNFTINSGKVDPLLAEFMQGRRGNISQKHYFLPSMYEHKNKWLEAWNLIIRDVGGDW</sequence>
<protein>
    <recommendedName>
        <fullName evidence="1">Integrase SSV1 C-terminal domain-containing protein</fullName>
    </recommendedName>
</protein>
<evidence type="ECO:0000313" key="2">
    <source>
        <dbReference type="EMBL" id="SMH71676.1"/>
    </source>
</evidence>
<gene>
    <name evidence="2" type="ORF">NCS_11488</name>
</gene>
<dbReference type="GO" id="GO:0006310">
    <property type="term" value="P:DNA recombination"/>
    <property type="evidence" value="ECO:0007669"/>
    <property type="project" value="InterPro"/>
</dbReference>
<dbReference type="InterPro" id="IPR013762">
    <property type="entry name" value="Integrase-like_cat_sf"/>
</dbReference>
<evidence type="ECO:0000259" key="1">
    <source>
        <dbReference type="Pfam" id="PF16795"/>
    </source>
</evidence>
<dbReference type="GO" id="GO:0015074">
    <property type="term" value="P:DNA integration"/>
    <property type="evidence" value="ECO:0007669"/>
    <property type="project" value="InterPro"/>
</dbReference>
<dbReference type="Pfam" id="PF16795">
    <property type="entry name" value="Phage_integr_3"/>
    <property type="match status" value="1"/>
</dbReference>
<feature type="domain" description="Integrase SSV1 C-terminal" evidence="1">
    <location>
        <begin position="84"/>
        <end position="209"/>
    </location>
</feature>
<organism evidence="2 3">
    <name type="scientific">Candidatus Nitrosotalea okcheonensis</name>
    <dbReference type="NCBI Taxonomy" id="1903276"/>
    <lineage>
        <taxon>Archaea</taxon>
        <taxon>Nitrososphaerota</taxon>
        <taxon>Nitrososphaeria</taxon>
        <taxon>Nitrosotaleales</taxon>
        <taxon>Nitrosotaleaceae</taxon>
        <taxon>Nitrosotalea</taxon>
    </lineage>
</organism>
<dbReference type="GO" id="GO:0003677">
    <property type="term" value="F:DNA binding"/>
    <property type="evidence" value="ECO:0007669"/>
    <property type="project" value="InterPro"/>
</dbReference>
<name>A0A2H1FFY9_9ARCH</name>
<dbReference type="Proteomes" id="UP000230607">
    <property type="component" value="Chromosome 1"/>
</dbReference>